<dbReference type="InterPro" id="IPR004045">
    <property type="entry name" value="Glutathione_S-Trfase_N"/>
</dbReference>
<comment type="similarity">
    <text evidence="2">Belongs to the GST superfamily. Mu family.</text>
</comment>
<dbReference type="SUPFAM" id="SSF47616">
    <property type="entry name" value="GST C-terminal domain-like"/>
    <property type="match status" value="1"/>
</dbReference>
<dbReference type="InterPro" id="IPR036249">
    <property type="entry name" value="Thioredoxin-like_sf"/>
</dbReference>
<dbReference type="GO" id="GO:0006749">
    <property type="term" value="P:glutathione metabolic process"/>
    <property type="evidence" value="ECO:0007669"/>
    <property type="project" value="TreeGrafter"/>
</dbReference>
<dbReference type="FunFam" id="1.20.1050.10:FF:000003">
    <property type="entry name" value="Glutathione S-transferase 2"/>
    <property type="match status" value="1"/>
</dbReference>
<evidence type="ECO:0000256" key="7">
    <source>
        <dbReference type="ARBA" id="ARBA00081375"/>
    </source>
</evidence>
<comment type="catalytic activity">
    <reaction evidence="5">
        <text>RX + glutathione = an S-substituted glutathione + a halide anion + H(+)</text>
        <dbReference type="Rhea" id="RHEA:16437"/>
        <dbReference type="ChEBI" id="CHEBI:15378"/>
        <dbReference type="ChEBI" id="CHEBI:16042"/>
        <dbReference type="ChEBI" id="CHEBI:17792"/>
        <dbReference type="ChEBI" id="CHEBI:57925"/>
        <dbReference type="ChEBI" id="CHEBI:90779"/>
        <dbReference type="EC" id="2.5.1.18"/>
    </reaction>
</comment>
<comment type="function">
    <text evidence="1">Conjugation of reduced glutathione to a wide number of exogenous and endogenous hydrophobic electrophiles.</text>
</comment>
<dbReference type="PROSITE" id="PS50404">
    <property type="entry name" value="GST_NTER"/>
    <property type="match status" value="1"/>
</dbReference>
<dbReference type="EC" id="2.5.1.18" evidence="3"/>
<evidence type="ECO:0000256" key="5">
    <source>
        <dbReference type="ARBA" id="ARBA00047960"/>
    </source>
</evidence>
<evidence type="ECO:0000259" key="9">
    <source>
        <dbReference type="PROSITE" id="PS50405"/>
    </source>
</evidence>
<dbReference type="Gene3D" id="3.40.30.10">
    <property type="entry name" value="Glutaredoxin"/>
    <property type="match status" value="1"/>
</dbReference>
<evidence type="ECO:0000313" key="10">
    <source>
        <dbReference type="EMBL" id="ACO15225.1"/>
    </source>
</evidence>
<dbReference type="Pfam" id="PF02798">
    <property type="entry name" value="GST_N"/>
    <property type="match status" value="1"/>
</dbReference>
<dbReference type="InterPro" id="IPR004046">
    <property type="entry name" value="GST_C"/>
</dbReference>
<evidence type="ECO:0000256" key="6">
    <source>
        <dbReference type="ARBA" id="ARBA00071200"/>
    </source>
</evidence>
<dbReference type="InterPro" id="IPR010987">
    <property type="entry name" value="Glutathione-S-Trfase_C-like"/>
</dbReference>
<evidence type="ECO:0000256" key="2">
    <source>
        <dbReference type="ARBA" id="ARBA00005861"/>
    </source>
</evidence>
<dbReference type="PRINTS" id="PR01267">
    <property type="entry name" value="GSTRNSFRASEM"/>
</dbReference>
<gene>
    <name evidence="10" type="primary">GSTM3</name>
</gene>
<feature type="domain" description="GST C-terminal" evidence="9">
    <location>
        <begin position="91"/>
        <end position="209"/>
    </location>
</feature>
<sequence>MSKAVLAYWDIRGLAQPIRLLLEYTGDEYEDTLYSCGPAPDFDKSCWFNIKQSVGLDFPNLPYYIEGDVKLTQSNAILRYIARKNDLCGKSEAEKWKVDLLAEQAMDFRNGIVHLSYNPNFESIKDNYLKSIKVKLVEFSNFIGENPWFTGQSITFADFVLYELMDQHRILSPSLLDQFQNLKEFLDRFEKLSPIATYMKSDRFIRRPINNKMAAFK</sequence>
<dbReference type="GO" id="GO:0004364">
    <property type="term" value="F:glutathione transferase activity"/>
    <property type="evidence" value="ECO:0007669"/>
    <property type="project" value="UniProtKB-EC"/>
</dbReference>
<dbReference type="SFLD" id="SFLDG00363">
    <property type="entry name" value="AMPS_(cytGST):_Alpha-__Mu-__Pi"/>
    <property type="match status" value="1"/>
</dbReference>
<reference evidence="10" key="1">
    <citation type="submission" date="2009-03" db="EMBL/GenBank/DDBJ databases">
        <title>Caligus clemensi ESTs and full-length cDNAs.</title>
        <authorList>
            <person name="Yasuike M."/>
            <person name="von Schalburg K."/>
            <person name="Cooper G."/>
            <person name="Leong J."/>
            <person name="Jones S.R.M."/>
            <person name="Koop B.F."/>
        </authorList>
    </citation>
    <scope>NUCLEOTIDE SEQUENCE</scope>
    <source>
        <tissue evidence="10">Whole</tissue>
    </source>
</reference>
<name>C1C1S2_CALCM</name>
<dbReference type="InterPro" id="IPR050213">
    <property type="entry name" value="GST_superfamily"/>
</dbReference>
<dbReference type="SUPFAM" id="SSF52833">
    <property type="entry name" value="Thioredoxin-like"/>
    <property type="match status" value="1"/>
</dbReference>
<dbReference type="InterPro" id="IPR036282">
    <property type="entry name" value="Glutathione-S-Trfase_C_sf"/>
</dbReference>
<dbReference type="Gene3D" id="1.20.1050.10">
    <property type="match status" value="1"/>
</dbReference>
<evidence type="ECO:0000256" key="1">
    <source>
        <dbReference type="ARBA" id="ARBA00003701"/>
    </source>
</evidence>
<evidence type="ECO:0000259" key="8">
    <source>
        <dbReference type="PROSITE" id="PS50404"/>
    </source>
</evidence>
<dbReference type="PANTHER" id="PTHR11571:SF222">
    <property type="entry name" value="GLUTATHIONE TRANSFERASE"/>
    <property type="match status" value="1"/>
</dbReference>
<evidence type="ECO:0000256" key="4">
    <source>
        <dbReference type="ARBA" id="ARBA00022679"/>
    </source>
</evidence>
<keyword evidence="4 10" id="KW-0808">Transferase</keyword>
<dbReference type="InterPro" id="IPR040079">
    <property type="entry name" value="Glutathione_S-Trfase"/>
</dbReference>
<dbReference type="SFLD" id="SFLDG01205">
    <property type="entry name" value="AMPS.1"/>
    <property type="match status" value="1"/>
</dbReference>
<dbReference type="FunFam" id="3.40.30.10:FF:000019">
    <property type="entry name" value="Glutathione S-transferase Mu"/>
    <property type="match status" value="1"/>
</dbReference>
<dbReference type="Pfam" id="PF14497">
    <property type="entry name" value="GST_C_3"/>
    <property type="match status" value="1"/>
</dbReference>
<organism evidence="10">
    <name type="scientific">Caligus clemensi</name>
    <name type="common">Sea louse</name>
    <dbReference type="NCBI Taxonomy" id="344056"/>
    <lineage>
        <taxon>Eukaryota</taxon>
        <taxon>Metazoa</taxon>
        <taxon>Ecdysozoa</taxon>
        <taxon>Arthropoda</taxon>
        <taxon>Crustacea</taxon>
        <taxon>Multicrustacea</taxon>
        <taxon>Hexanauplia</taxon>
        <taxon>Copepoda</taxon>
        <taxon>Siphonostomatoida</taxon>
        <taxon>Caligidae</taxon>
        <taxon>Caligus</taxon>
    </lineage>
</organism>
<dbReference type="PROSITE" id="PS50405">
    <property type="entry name" value="GST_CTER"/>
    <property type="match status" value="1"/>
</dbReference>
<dbReference type="InterPro" id="IPR003081">
    <property type="entry name" value="GST_mu"/>
</dbReference>
<accession>C1C1S2</accession>
<dbReference type="SFLD" id="SFLDS00019">
    <property type="entry name" value="Glutathione_Transferase_(cytos"/>
    <property type="match status" value="1"/>
</dbReference>
<proteinExistence type="evidence at transcript level"/>
<dbReference type="CDD" id="cd03075">
    <property type="entry name" value="GST_N_Mu"/>
    <property type="match status" value="1"/>
</dbReference>
<dbReference type="EMBL" id="BT080801">
    <property type="protein sequence ID" value="ACO15225.1"/>
    <property type="molecule type" value="mRNA"/>
</dbReference>
<feature type="domain" description="GST N-terminal" evidence="8">
    <location>
        <begin position="2"/>
        <end position="89"/>
    </location>
</feature>
<evidence type="ECO:0000256" key="3">
    <source>
        <dbReference type="ARBA" id="ARBA00012452"/>
    </source>
</evidence>
<dbReference type="AlphaFoldDB" id="C1C1S2"/>
<protein>
    <recommendedName>
        <fullName evidence="6">Glutathione S-transferase</fullName>
        <ecNumber evidence="3">2.5.1.18</ecNumber>
    </recommendedName>
    <alternativeName>
        <fullName evidence="7">GST class-mu</fullName>
    </alternativeName>
</protein>
<dbReference type="PANTHER" id="PTHR11571">
    <property type="entry name" value="GLUTATHIONE S-TRANSFERASE"/>
    <property type="match status" value="1"/>
</dbReference>